<dbReference type="AlphaFoldDB" id="Q0RLM4"/>
<proteinExistence type="predicted"/>
<reference evidence="2 3" key="1">
    <citation type="journal article" date="2007" name="Genome Res.">
        <title>Genome characteristics of facultatively symbiotic Frankia sp. strains reflect host range and host plant biogeography.</title>
        <authorList>
            <person name="Normand P."/>
            <person name="Lapierre P."/>
            <person name="Tisa L.S."/>
            <person name="Gogarten J.P."/>
            <person name="Alloisio N."/>
            <person name="Bagnarol E."/>
            <person name="Bassi C.A."/>
            <person name="Berry A.M."/>
            <person name="Bickhart D.M."/>
            <person name="Choisne N."/>
            <person name="Couloux A."/>
            <person name="Cournoyer B."/>
            <person name="Cruveiller S."/>
            <person name="Daubin V."/>
            <person name="Demange N."/>
            <person name="Francino M.P."/>
            <person name="Goltsman E."/>
            <person name="Huang Y."/>
            <person name="Kopp O.R."/>
            <person name="Labarre L."/>
            <person name="Lapidus A."/>
            <person name="Lavire C."/>
            <person name="Marechal J."/>
            <person name="Martinez M."/>
            <person name="Mastronunzio J.E."/>
            <person name="Mullin B.C."/>
            <person name="Niemann J."/>
            <person name="Pujic P."/>
            <person name="Rawnsley T."/>
            <person name="Rouy Z."/>
            <person name="Schenowitz C."/>
            <person name="Sellstedt A."/>
            <person name="Tavares F."/>
            <person name="Tomkins J.P."/>
            <person name="Vallenet D."/>
            <person name="Valverde C."/>
            <person name="Wall L.G."/>
            <person name="Wang Y."/>
            <person name="Medigue C."/>
            <person name="Benson D.R."/>
        </authorList>
    </citation>
    <scope>NUCLEOTIDE SEQUENCE [LARGE SCALE GENOMIC DNA]</scope>
    <source>
        <strain evidence="3">DSM 45986 / CECT 9034 / ACN14a</strain>
    </source>
</reference>
<name>Q0RLM4_FRAAA</name>
<gene>
    <name evidence="2" type="ordered locus">FRAAL2936</name>
</gene>
<dbReference type="EMBL" id="CT573213">
    <property type="protein sequence ID" value="CAJ61580.1"/>
    <property type="molecule type" value="Genomic_DNA"/>
</dbReference>
<keyword evidence="1" id="KW-1133">Transmembrane helix</keyword>
<evidence type="ECO:0000313" key="2">
    <source>
        <dbReference type="EMBL" id="CAJ61580.1"/>
    </source>
</evidence>
<evidence type="ECO:0000313" key="3">
    <source>
        <dbReference type="Proteomes" id="UP000000657"/>
    </source>
</evidence>
<sequence length="64" mass="7305">MFWGSAVPRYYVRRSYGFTFWVFLFWALYLGLFFLSSAGTWAAVIAVGLIVAAVFWIVAKVTRG</sequence>
<keyword evidence="1" id="KW-0472">Membrane</keyword>
<feature type="transmembrane region" description="Helical" evidence="1">
    <location>
        <begin position="16"/>
        <end position="35"/>
    </location>
</feature>
<dbReference type="HOGENOM" id="CLU_2953785_0_0_11"/>
<dbReference type="KEGG" id="fal:FRAAL2936"/>
<keyword evidence="3" id="KW-1185">Reference proteome</keyword>
<protein>
    <submittedName>
        <fullName evidence="2">Uncharacterized protein</fullName>
    </submittedName>
</protein>
<keyword evidence="1" id="KW-0812">Transmembrane</keyword>
<accession>Q0RLM4</accession>
<feature type="transmembrane region" description="Helical" evidence="1">
    <location>
        <begin position="41"/>
        <end position="59"/>
    </location>
</feature>
<dbReference type="STRING" id="326424.FRAAL2936"/>
<dbReference type="Proteomes" id="UP000000657">
    <property type="component" value="Chromosome"/>
</dbReference>
<organism evidence="2 3">
    <name type="scientific">Frankia alni (strain DSM 45986 / CECT 9034 / ACN14a)</name>
    <dbReference type="NCBI Taxonomy" id="326424"/>
    <lineage>
        <taxon>Bacteria</taxon>
        <taxon>Bacillati</taxon>
        <taxon>Actinomycetota</taxon>
        <taxon>Actinomycetes</taxon>
        <taxon>Frankiales</taxon>
        <taxon>Frankiaceae</taxon>
        <taxon>Frankia</taxon>
    </lineage>
</organism>
<evidence type="ECO:0000256" key="1">
    <source>
        <dbReference type="SAM" id="Phobius"/>
    </source>
</evidence>